<dbReference type="Pfam" id="PF04556">
    <property type="entry name" value="DpnII"/>
    <property type="match status" value="1"/>
</dbReference>
<evidence type="ECO:0000313" key="2">
    <source>
        <dbReference type="EMBL" id="AYC64314.1"/>
    </source>
</evidence>
<dbReference type="InterPro" id="IPR021191">
    <property type="entry name" value="Restrct_endonuc_II_DpnII"/>
</dbReference>
<dbReference type="GO" id="GO:0009307">
    <property type="term" value="P:DNA restriction-modification system"/>
    <property type="evidence" value="ECO:0007669"/>
    <property type="project" value="InterPro"/>
</dbReference>
<evidence type="ECO:0000259" key="1">
    <source>
        <dbReference type="Pfam" id="PF04556"/>
    </source>
</evidence>
<keyword evidence="2" id="KW-0150">Chloroplast</keyword>
<reference evidence="2" key="2">
    <citation type="journal article" date="2019" name="Mol. Phylogenet. Evol.">
        <title>Reassessment of the classification of bryopsidales (chlorophyta) based on chloroplast phylogenomic analyses.</title>
        <authorList>
            <person name="Cremen M.C."/>
            <person name="Leliaert F."/>
            <person name="West J."/>
            <person name="Lam D.W."/>
            <person name="Shimada S."/>
            <person name="Lopez-Bautista J.M."/>
            <person name="Verbruggen H."/>
        </authorList>
    </citation>
    <scope>NUCLEOTIDE SEQUENCE</scope>
</reference>
<dbReference type="InterPro" id="IPR007637">
    <property type="entry name" value="Restrct_endonuc_II_DpnII-like"/>
</dbReference>
<dbReference type="GO" id="GO:0009036">
    <property type="term" value="F:type II site-specific deoxyribonuclease activity"/>
    <property type="evidence" value="ECO:0007669"/>
    <property type="project" value="InterPro"/>
</dbReference>
<geneLocation type="chloroplast" evidence="2"/>
<organism evidence="2">
    <name type="scientific">Pseudochlorodesmis sp. HV01306a</name>
    <dbReference type="NCBI Taxonomy" id="2358488"/>
    <lineage>
        <taxon>Eukaryota</taxon>
        <taxon>Viridiplantae</taxon>
        <taxon>Chlorophyta</taxon>
        <taxon>core chlorophytes</taxon>
        <taxon>Ulvophyceae</taxon>
        <taxon>TCBD clade</taxon>
        <taxon>Bryopsidales</taxon>
        <taxon>Bryopsidineae</taxon>
        <taxon>Bryopsidaceae</taxon>
        <taxon>Pseudochlorodesmis</taxon>
    </lineage>
</organism>
<keyword evidence="2" id="KW-0934">Plastid</keyword>
<feature type="domain" description="Restriction endonuclease type II DpnII-like" evidence="1">
    <location>
        <begin position="18"/>
        <end position="302"/>
    </location>
</feature>
<protein>
    <recommendedName>
        <fullName evidence="1">Restriction endonuclease type II DpnII-like domain-containing protein</fullName>
    </recommendedName>
</protein>
<accession>A0A386AXY5</accession>
<dbReference type="PIRSF" id="PIRSF016080">
    <property type="entry name" value="Restrict_endonuc_II_DpmII"/>
    <property type="match status" value="1"/>
</dbReference>
<reference evidence="2" key="1">
    <citation type="submission" date="2018-07" db="EMBL/GenBank/DDBJ databases">
        <authorList>
            <person name="Quirk P.G."/>
            <person name="Krulwich T.A."/>
        </authorList>
    </citation>
    <scope>NUCLEOTIDE SEQUENCE</scope>
</reference>
<proteinExistence type="predicted"/>
<gene>
    <name evidence="2" type="primary">orf305</name>
</gene>
<dbReference type="EMBL" id="MH591094">
    <property type="protein sequence ID" value="AYC64314.1"/>
    <property type="molecule type" value="Genomic_DNA"/>
</dbReference>
<dbReference type="AlphaFoldDB" id="A0A386AXY5"/>
<dbReference type="GO" id="GO:0003677">
    <property type="term" value="F:DNA binding"/>
    <property type="evidence" value="ECO:0007669"/>
    <property type="project" value="InterPro"/>
</dbReference>
<name>A0A386AXY5_9CHLO</name>
<sequence>MKELNYYTNKGICSKNVFNYFISNLQPSIQVWDYFVNWDKIHFNLHAIEFELNILNSLIGSANVEKDFIKLIKKYPEIIKVFPFLLAVRADKLKILKNSKSKDLSYMIFDFKKEKISHIEAKKYLEFFKSSYLINLFNDKKIKNLQDYMLGIEVGLNANGRKNRGGKLMESIVEIFISEHCQKKSHLSYLSQATPKKINKEWGIHVNSKKSARSFDFAIYNKLKNQLFLVETNFYNGGGSKLKSVCGELKILFNELKKRNIQFIWITDGFGWKTAKRPLEETFNNIDYVLNIDMLNNKVLNEIIQ</sequence>